<comment type="subcellular location">
    <subcellularLocation>
        <location evidence="1">Membrane</location>
        <topology evidence="1">Multi-pass membrane protein</topology>
    </subcellularLocation>
</comment>
<evidence type="ECO:0000256" key="2">
    <source>
        <dbReference type="ARBA" id="ARBA00022676"/>
    </source>
</evidence>
<evidence type="ECO:0000256" key="4">
    <source>
        <dbReference type="ARBA" id="ARBA00022692"/>
    </source>
</evidence>
<evidence type="ECO:0000256" key="3">
    <source>
        <dbReference type="ARBA" id="ARBA00022679"/>
    </source>
</evidence>
<dbReference type="PANTHER" id="PTHR43867:SF2">
    <property type="entry name" value="CELLULOSE SYNTHASE CATALYTIC SUBUNIT A [UDP-FORMING]"/>
    <property type="match status" value="1"/>
</dbReference>
<dbReference type="InterPro" id="IPR029044">
    <property type="entry name" value="Nucleotide-diphossugar_trans"/>
</dbReference>
<dbReference type="InterPro" id="IPR001173">
    <property type="entry name" value="Glyco_trans_2-like"/>
</dbReference>
<feature type="compositionally biased region" description="Polar residues" evidence="7">
    <location>
        <begin position="84"/>
        <end position="96"/>
    </location>
</feature>
<dbReference type="GO" id="GO:0016020">
    <property type="term" value="C:membrane"/>
    <property type="evidence" value="ECO:0007669"/>
    <property type="project" value="UniProtKB-SubCell"/>
</dbReference>
<evidence type="ECO:0000256" key="7">
    <source>
        <dbReference type="SAM" id="MobiDB-lite"/>
    </source>
</evidence>
<evidence type="ECO:0000313" key="11">
    <source>
        <dbReference type="Proteomes" id="UP001303473"/>
    </source>
</evidence>
<keyword evidence="6 8" id="KW-0472">Membrane</keyword>
<feature type="compositionally biased region" description="Low complexity" evidence="7">
    <location>
        <begin position="112"/>
        <end position="121"/>
    </location>
</feature>
<feature type="compositionally biased region" description="Low complexity" evidence="7">
    <location>
        <begin position="16"/>
        <end position="25"/>
    </location>
</feature>
<feature type="transmembrane region" description="Helical" evidence="8">
    <location>
        <begin position="548"/>
        <end position="569"/>
    </location>
</feature>
<dbReference type="Pfam" id="PF13632">
    <property type="entry name" value="Glyco_trans_2_3"/>
    <property type="match status" value="1"/>
</dbReference>
<feature type="domain" description="Glycosyltransferase 2-like" evidence="9">
    <location>
        <begin position="350"/>
        <end position="527"/>
    </location>
</feature>
<feature type="transmembrane region" description="Helical" evidence="8">
    <location>
        <begin position="219"/>
        <end position="242"/>
    </location>
</feature>
<keyword evidence="11" id="KW-1185">Reference proteome</keyword>
<feature type="transmembrane region" description="Helical" evidence="8">
    <location>
        <begin position="518"/>
        <end position="542"/>
    </location>
</feature>
<feature type="transmembrane region" description="Helical" evidence="8">
    <location>
        <begin position="622"/>
        <end position="643"/>
    </location>
</feature>
<gene>
    <name evidence="10" type="ORF">QBC46DRAFT_150897</name>
</gene>
<dbReference type="EMBL" id="MU853813">
    <property type="protein sequence ID" value="KAK3939334.1"/>
    <property type="molecule type" value="Genomic_DNA"/>
</dbReference>
<comment type="caution">
    <text evidence="10">The sequence shown here is derived from an EMBL/GenBank/DDBJ whole genome shotgun (WGS) entry which is preliminary data.</text>
</comment>
<evidence type="ECO:0000259" key="9">
    <source>
        <dbReference type="Pfam" id="PF13632"/>
    </source>
</evidence>
<evidence type="ECO:0000256" key="8">
    <source>
        <dbReference type="SAM" id="Phobius"/>
    </source>
</evidence>
<name>A0AAN6S3N7_9PEZI</name>
<proteinExistence type="predicted"/>
<dbReference type="GO" id="GO:0016757">
    <property type="term" value="F:glycosyltransferase activity"/>
    <property type="evidence" value="ECO:0007669"/>
    <property type="project" value="UniProtKB-KW"/>
</dbReference>
<dbReference type="InterPro" id="IPR050321">
    <property type="entry name" value="Glycosyltr_2/OpgH_subfam"/>
</dbReference>
<keyword evidence="4 8" id="KW-0812">Transmembrane</keyword>
<evidence type="ECO:0000256" key="6">
    <source>
        <dbReference type="ARBA" id="ARBA00023136"/>
    </source>
</evidence>
<dbReference type="Gene3D" id="3.90.550.10">
    <property type="entry name" value="Spore Coat Polysaccharide Biosynthesis Protein SpsA, Chain A"/>
    <property type="match status" value="1"/>
</dbReference>
<evidence type="ECO:0000313" key="10">
    <source>
        <dbReference type="EMBL" id="KAK3939334.1"/>
    </source>
</evidence>
<feature type="region of interest" description="Disordered" evidence="7">
    <location>
        <begin position="1"/>
        <end position="144"/>
    </location>
</feature>
<dbReference type="SUPFAM" id="SSF53448">
    <property type="entry name" value="Nucleotide-diphospho-sugar transferases"/>
    <property type="match status" value="1"/>
</dbReference>
<feature type="compositionally biased region" description="Polar residues" evidence="7">
    <location>
        <begin position="39"/>
        <end position="49"/>
    </location>
</feature>
<feature type="transmembrane region" description="Helical" evidence="8">
    <location>
        <begin position="649"/>
        <end position="671"/>
    </location>
</feature>
<dbReference type="CDD" id="cd06421">
    <property type="entry name" value="CESA_CelA_like"/>
    <property type="match status" value="1"/>
</dbReference>
<reference evidence="11" key="1">
    <citation type="journal article" date="2023" name="Mol. Phylogenet. Evol.">
        <title>Genome-scale phylogeny and comparative genomics of the fungal order Sordariales.</title>
        <authorList>
            <person name="Hensen N."/>
            <person name="Bonometti L."/>
            <person name="Westerberg I."/>
            <person name="Brannstrom I.O."/>
            <person name="Guillou S."/>
            <person name="Cros-Aarteil S."/>
            <person name="Calhoun S."/>
            <person name="Haridas S."/>
            <person name="Kuo A."/>
            <person name="Mondo S."/>
            <person name="Pangilinan J."/>
            <person name="Riley R."/>
            <person name="LaButti K."/>
            <person name="Andreopoulos B."/>
            <person name="Lipzen A."/>
            <person name="Chen C."/>
            <person name="Yan M."/>
            <person name="Daum C."/>
            <person name="Ng V."/>
            <person name="Clum A."/>
            <person name="Steindorff A."/>
            <person name="Ohm R.A."/>
            <person name="Martin F."/>
            <person name="Silar P."/>
            <person name="Natvig D.O."/>
            <person name="Lalanne C."/>
            <person name="Gautier V."/>
            <person name="Ament-Velasquez S.L."/>
            <person name="Kruys A."/>
            <person name="Hutchinson M.I."/>
            <person name="Powell A.J."/>
            <person name="Barry K."/>
            <person name="Miller A.N."/>
            <person name="Grigoriev I.V."/>
            <person name="Debuchy R."/>
            <person name="Gladieux P."/>
            <person name="Hiltunen Thoren M."/>
            <person name="Johannesson H."/>
        </authorList>
    </citation>
    <scope>NUCLEOTIDE SEQUENCE [LARGE SCALE GENOMIC DNA]</scope>
    <source>
        <strain evidence="11">CBS 340.73</strain>
    </source>
</reference>
<keyword evidence="5 8" id="KW-1133">Transmembrane helix</keyword>
<organism evidence="10 11">
    <name type="scientific">Diplogelasinospora grovesii</name>
    <dbReference type="NCBI Taxonomy" id="303347"/>
    <lineage>
        <taxon>Eukaryota</taxon>
        <taxon>Fungi</taxon>
        <taxon>Dikarya</taxon>
        <taxon>Ascomycota</taxon>
        <taxon>Pezizomycotina</taxon>
        <taxon>Sordariomycetes</taxon>
        <taxon>Sordariomycetidae</taxon>
        <taxon>Sordariales</taxon>
        <taxon>Diplogelasinosporaceae</taxon>
        <taxon>Diplogelasinospora</taxon>
    </lineage>
</organism>
<feature type="compositionally biased region" description="Polar residues" evidence="7">
    <location>
        <begin position="64"/>
        <end position="75"/>
    </location>
</feature>
<sequence>MSAPPRVELRPGTPGSARSSSSGLSINDPFQDPSGDVSEASSRRTSSGDVSPVVTAPPRALLPPSTTRSPQQDDSITPAPRPEPQQQLNEKTSNPFLSDRGSSSDDDVERGPPTAAPAVTTGTDPEKGGPAPDSSAPSSEELEPKKPSKWNLWARGYAAFRRTYCPIEEPGLVFPTAPSDEEKLRYIRTNRVPLYVFGIFSFFSLSAGMWLFAVCTPIFAWYGVFVFFLNVYLMISYFVGIVGKDWDYKAHQDAVIEFPINDETAPTVDVYLPCCSEPLEILENTYKHVIKLDWPAHKLKVYVLDDSNNPAVKELARSYGFNYIVRDDRPRLRKAGNLRWAFSRTEGDYFAIFDADFCPRPDFLRELVVEHMADPKTAIIQSPQYFRVTADQTWVEQGAGATQELFYRVVQVNRNRWGASICVGSNAVYRREALVDVGGTAEIGFSEDVHTGFGAVDRGWNVKYVPLCLATGICPNTPRSFFSQQMRWARGSTTLLTTKHFWTSNLTLIQKVCYLCGLLYYSAVSLGIFISPIPGTLLLFFRPEWFKYYNLAFAIPSIVYGAVVFRYWAKAEYGFNVQHVMVVQSYAYLTAIKDRLFGIELLWAASGDKKAHKSNKFRNMRVLCWLWTILTLGGMIAAVAYRIVIGFEWYNTVPLIVLNAYNLYINHYFLFCSWRW</sequence>
<dbReference type="AlphaFoldDB" id="A0AAN6S3N7"/>
<protein>
    <submittedName>
        <fullName evidence="10">Nucleotide-diphospho-sugar transferase</fullName>
    </submittedName>
</protein>
<evidence type="ECO:0000256" key="1">
    <source>
        <dbReference type="ARBA" id="ARBA00004141"/>
    </source>
</evidence>
<dbReference type="Proteomes" id="UP001303473">
    <property type="component" value="Unassembled WGS sequence"/>
</dbReference>
<keyword evidence="3 10" id="KW-0808">Transferase</keyword>
<feature type="transmembrane region" description="Helical" evidence="8">
    <location>
        <begin position="192"/>
        <end position="213"/>
    </location>
</feature>
<evidence type="ECO:0000256" key="5">
    <source>
        <dbReference type="ARBA" id="ARBA00022989"/>
    </source>
</evidence>
<keyword evidence="2" id="KW-0328">Glycosyltransferase</keyword>
<accession>A0AAN6S3N7</accession>
<feature type="compositionally biased region" description="Low complexity" evidence="7">
    <location>
        <begin position="130"/>
        <end position="139"/>
    </location>
</feature>
<dbReference type="PANTHER" id="PTHR43867">
    <property type="entry name" value="CELLULOSE SYNTHASE CATALYTIC SUBUNIT A [UDP-FORMING]"/>
    <property type="match status" value="1"/>
</dbReference>